<dbReference type="InterPro" id="IPR037523">
    <property type="entry name" value="VOC_core"/>
</dbReference>
<protein>
    <submittedName>
        <fullName evidence="2">VOC family protein</fullName>
    </submittedName>
</protein>
<evidence type="ECO:0000259" key="1">
    <source>
        <dbReference type="PROSITE" id="PS51819"/>
    </source>
</evidence>
<gene>
    <name evidence="2" type="ORF">N5I87_21440</name>
</gene>
<comment type="caution">
    <text evidence="2">The sequence shown here is derived from an EMBL/GenBank/DDBJ whole genome shotgun (WGS) entry which is preliminary data.</text>
</comment>
<dbReference type="InterPro" id="IPR004360">
    <property type="entry name" value="Glyas_Fos-R_dOase_dom"/>
</dbReference>
<dbReference type="Gene3D" id="3.10.180.10">
    <property type="entry name" value="2,3-Dihydroxybiphenyl 1,2-Dioxygenase, domain 1"/>
    <property type="match status" value="1"/>
</dbReference>
<dbReference type="Proteomes" id="UP001164374">
    <property type="component" value="Unassembled WGS sequence"/>
</dbReference>
<evidence type="ECO:0000313" key="3">
    <source>
        <dbReference type="Proteomes" id="UP001164374"/>
    </source>
</evidence>
<dbReference type="AlphaFoldDB" id="A0AAE3LD05"/>
<evidence type="ECO:0000313" key="2">
    <source>
        <dbReference type="EMBL" id="MCT7318590.1"/>
    </source>
</evidence>
<dbReference type="EMBL" id="JAOCQJ010000006">
    <property type="protein sequence ID" value="MCT7318590.1"/>
    <property type="molecule type" value="Genomic_DNA"/>
</dbReference>
<name>A0AAE3LD05_9RALS</name>
<reference evidence="2" key="1">
    <citation type="journal article" date="2023" name="Front. Microbiol.">
        <title>Ralstonia chuxiongensis sp. nov., Ralstonia mojiangensis sp. nov., and Ralstonia soli sp. nov., isolated from tobacco fields, are three novel species in the family Burkholderiaceae.</title>
        <authorList>
            <person name="Lu C.H."/>
            <person name="Zhang Y.Y."/>
            <person name="Jiang N."/>
            <person name="Chen W."/>
            <person name="Shao X."/>
            <person name="Zhao Z.M."/>
            <person name="Lu W.L."/>
            <person name="Hu X."/>
            <person name="Xi Y.X."/>
            <person name="Zou S.Y."/>
            <person name="Wei Q.J."/>
            <person name="Lin Z.L."/>
            <person name="Gong L."/>
            <person name="Gai X.T."/>
            <person name="Zhang L.Q."/>
            <person name="Li J.Y."/>
            <person name="Jin Y."/>
            <person name="Xia Z.Y."/>
        </authorList>
    </citation>
    <scope>NUCLEOTIDE SEQUENCE</scope>
    <source>
        <strain evidence="2">22TCCZM01-4</strain>
    </source>
</reference>
<proteinExistence type="predicted"/>
<dbReference type="Pfam" id="PF00903">
    <property type="entry name" value="Glyoxalase"/>
    <property type="match status" value="1"/>
</dbReference>
<sequence length="151" mass="16252">MSVKVVGLHHVGFRVPQGQADATLEFYRDVLSLPLDATRWKIRGIYGSWIDLPNGTQVHILGCDGVSDYARAPDEDPVSNHLALAVEDVLAAEQALIARGVRYFSLDNVASPGLKQLFLRDPAGNMVELHQASARRPGVAADSQHAATGNA</sequence>
<feature type="domain" description="VOC" evidence="1">
    <location>
        <begin position="7"/>
        <end position="132"/>
    </location>
</feature>
<accession>A0AAE3LD05</accession>
<dbReference type="RefSeq" id="WP_092974817.1">
    <property type="nucleotide sequence ID" value="NZ_JAMXHU010000005.1"/>
</dbReference>
<reference evidence="2" key="2">
    <citation type="submission" date="2023-02" db="EMBL/GenBank/DDBJ databases">
        <authorList>
            <person name="Lu C.-H."/>
        </authorList>
    </citation>
    <scope>NUCLEOTIDE SEQUENCE</scope>
    <source>
        <strain evidence="2">22TCCZM01-4</strain>
    </source>
</reference>
<organism evidence="2 3">
    <name type="scientific">Ralstonia mojiangensis</name>
    <dbReference type="NCBI Taxonomy" id="2953895"/>
    <lineage>
        <taxon>Bacteria</taxon>
        <taxon>Pseudomonadati</taxon>
        <taxon>Pseudomonadota</taxon>
        <taxon>Betaproteobacteria</taxon>
        <taxon>Burkholderiales</taxon>
        <taxon>Burkholderiaceae</taxon>
        <taxon>Ralstonia</taxon>
    </lineage>
</organism>
<dbReference type="PROSITE" id="PS51819">
    <property type="entry name" value="VOC"/>
    <property type="match status" value="1"/>
</dbReference>
<dbReference type="InterPro" id="IPR029068">
    <property type="entry name" value="Glyas_Bleomycin-R_OHBP_Dase"/>
</dbReference>
<dbReference type="SUPFAM" id="SSF54593">
    <property type="entry name" value="Glyoxalase/Bleomycin resistance protein/Dihydroxybiphenyl dioxygenase"/>
    <property type="match status" value="1"/>
</dbReference>